<gene>
    <name evidence="9" type="ORF">GEV33_011747</name>
</gene>
<organism evidence="9 10">
    <name type="scientific">Tenebrio molitor</name>
    <name type="common">Yellow mealworm beetle</name>
    <dbReference type="NCBI Taxonomy" id="7067"/>
    <lineage>
        <taxon>Eukaryota</taxon>
        <taxon>Metazoa</taxon>
        <taxon>Ecdysozoa</taxon>
        <taxon>Arthropoda</taxon>
        <taxon>Hexapoda</taxon>
        <taxon>Insecta</taxon>
        <taxon>Pterygota</taxon>
        <taxon>Neoptera</taxon>
        <taxon>Endopterygota</taxon>
        <taxon>Coleoptera</taxon>
        <taxon>Polyphaga</taxon>
        <taxon>Cucujiformia</taxon>
        <taxon>Tenebrionidae</taxon>
        <taxon>Tenebrio</taxon>
    </lineage>
</organism>
<dbReference type="Pfam" id="PF17917">
    <property type="entry name" value="RT_RNaseH"/>
    <property type="match status" value="1"/>
</dbReference>
<evidence type="ECO:0000313" key="9">
    <source>
        <dbReference type="EMBL" id="KAH0811047.1"/>
    </source>
</evidence>
<feature type="region of interest" description="Disordered" evidence="7">
    <location>
        <begin position="1889"/>
        <end position="1915"/>
    </location>
</feature>
<dbReference type="Proteomes" id="UP000719412">
    <property type="component" value="Unassembled WGS sequence"/>
</dbReference>
<dbReference type="InterPro" id="IPR000467">
    <property type="entry name" value="G_patch_dom"/>
</dbReference>
<dbReference type="GO" id="GO:0004519">
    <property type="term" value="F:endonuclease activity"/>
    <property type="evidence" value="ECO:0007669"/>
    <property type="project" value="UniProtKB-KW"/>
</dbReference>
<feature type="compositionally biased region" description="Low complexity" evidence="7">
    <location>
        <begin position="843"/>
        <end position="852"/>
    </location>
</feature>
<dbReference type="InterPro" id="IPR041373">
    <property type="entry name" value="RT_RNaseH"/>
</dbReference>
<dbReference type="GO" id="GO:0016787">
    <property type="term" value="F:hydrolase activity"/>
    <property type="evidence" value="ECO:0007669"/>
    <property type="project" value="UniProtKB-KW"/>
</dbReference>
<dbReference type="InterPro" id="IPR050951">
    <property type="entry name" value="Retrovirus_Pol_polyprotein"/>
</dbReference>
<evidence type="ECO:0000313" key="10">
    <source>
        <dbReference type="Proteomes" id="UP000719412"/>
    </source>
</evidence>
<dbReference type="SUPFAM" id="SSF56672">
    <property type="entry name" value="DNA/RNA polymerases"/>
    <property type="match status" value="2"/>
</dbReference>
<feature type="compositionally biased region" description="Polar residues" evidence="7">
    <location>
        <begin position="791"/>
        <end position="809"/>
    </location>
</feature>
<evidence type="ECO:0000256" key="5">
    <source>
        <dbReference type="ARBA" id="ARBA00022801"/>
    </source>
</evidence>
<keyword evidence="6" id="KW-0695">RNA-directed DNA polymerase</keyword>
<dbReference type="Gene3D" id="3.30.70.270">
    <property type="match status" value="2"/>
</dbReference>
<dbReference type="GO" id="GO:0003676">
    <property type="term" value="F:nucleic acid binding"/>
    <property type="evidence" value="ECO:0007669"/>
    <property type="project" value="InterPro"/>
</dbReference>
<keyword evidence="10" id="KW-1185">Reference proteome</keyword>
<feature type="region of interest" description="Disordered" evidence="7">
    <location>
        <begin position="843"/>
        <end position="862"/>
    </location>
</feature>
<dbReference type="PROSITE" id="PS50174">
    <property type="entry name" value="G_PATCH"/>
    <property type="match status" value="1"/>
</dbReference>
<feature type="region of interest" description="Disordered" evidence="7">
    <location>
        <begin position="1441"/>
        <end position="1471"/>
    </location>
</feature>
<dbReference type="GO" id="GO:0003964">
    <property type="term" value="F:RNA-directed DNA polymerase activity"/>
    <property type="evidence" value="ECO:0007669"/>
    <property type="project" value="UniProtKB-KW"/>
</dbReference>
<evidence type="ECO:0000256" key="1">
    <source>
        <dbReference type="ARBA" id="ARBA00022679"/>
    </source>
</evidence>
<reference evidence="9" key="1">
    <citation type="journal article" date="2020" name="J Insects Food Feed">
        <title>The yellow mealworm (Tenebrio molitor) genome: a resource for the emerging insects as food and feed industry.</title>
        <authorList>
            <person name="Eriksson T."/>
            <person name="Andere A."/>
            <person name="Kelstrup H."/>
            <person name="Emery V."/>
            <person name="Picard C."/>
        </authorList>
    </citation>
    <scope>NUCLEOTIDE SEQUENCE</scope>
    <source>
        <strain evidence="9">Stoneville</strain>
        <tissue evidence="9">Whole head</tissue>
    </source>
</reference>
<evidence type="ECO:0000256" key="2">
    <source>
        <dbReference type="ARBA" id="ARBA00022695"/>
    </source>
</evidence>
<evidence type="ECO:0000256" key="6">
    <source>
        <dbReference type="ARBA" id="ARBA00022918"/>
    </source>
</evidence>
<comment type="caution">
    <text evidence="9">The sequence shown here is derived from an EMBL/GenBank/DDBJ whole genome shotgun (WGS) entry which is preliminary data.</text>
</comment>
<dbReference type="PANTHER" id="PTHR37984">
    <property type="entry name" value="PROTEIN CBG26694"/>
    <property type="match status" value="1"/>
</dbReference>
<evidence type="ECO:0000256" key="3">
    <source>
        <dbReference type="ARBA" id="ARBA00022722"/>
    </source>
</evidence>
<feature type="compositionally biased region" description="Low complexity" evidence="7">
    <location>
        <begin position="817"/>
        <end position="828"/>
    </location>
</feature>
<feature type="compositionally biased region" description="Polar residues" evidence="7">
    <location>
        <begin position="1455"/>
        <end position="1471"/>
    </location>
</feature>
<keyword evidence="2" id="KW-0548">Nucleotidyltransferase</keyword>
<evidence type="ECO:0000256" key="4">
    <source>
        <dbReference type="ARBA" id="ARBA00022759"/>
    </source>
</evidence>
<feature type="region of interest" description="Disordered" evidence="7">
    <location>
        <begin position="776"/>
        <end position="838"/>
    </location>
</feature>
<feature type="domain" description="G-patch" evidence="8">
    <location>
        <begin position="1543"/>
        <end position="1594"/>
    </location>
</feature>
<reference evidence="9" key="2">
    <citation type="submission" date="2021-08" db="EMBL/GenBank/DDBJ databases">
        <authorList>
            <person name="Eriksson T."/>
        </authorList>
    </citation>
    <scope>NUCLEOTIDE SEQUENCE</scope>
    <source>
        <strain evidence="9">Stoneville</strain>
        <tissue evidence="9">Whole head</tissue>
    </source>
</reference>
<keyword evidence="3" id="KW-0540">Nuclease</keyword>
<keyword evidence="4" id="KW-0255">Endonuclease</keyword>
<dbReference type="Pfam" id="PF01585">
    <property type="entry name" value="G-patch"/>
    <property type="match status" value="1"/>
</dbReference>
<evidence type="ECO:0000259" key="8">
    <source>
        <dbReference type="PROSITE" id="PS50174"/>
    </source>
</evidence>
<keyword evidence="5" id="KW-0378">Hydrolase</keyword>
<feature type="region of interest" description="Disordered" evidence="7">
    <location>
        <begin position="241"/>
        <end position="261"/>
    </location>
</feature>
<accession>A0A8J6HAX0</accession>
<dbReference type="InterPro" id="IPR043502">
    <property type="entry name" value="DNA/RNA_pol_sf"/>
</dbReference>
<dbReference type="EMBL" id="JABDTM020027075">
    <property type="protein sequence ID" value="KAH0811047.1"/>
    <property type="molecule type" value="Genomic_DNA"/>
</dbReference>
<feature type="region of interest" description="Disordered" evidence="7">
    <location>
        <begin position="351"/>
        <end position="372"/>
    </location>
</feature>
<feature type="region of interest" description="Disordered" evidence="7">
    <location>
        <begin position="1146"/>
        <end position="1178"/>
    </location>
</feature>
<feature type="compositionally biased region" description="Polar residues" evidence="7">
    <location>
        <begin position="241"/>
        <end position="255"/>
    </location>
</feature>
<dbReference type="PANTHER" id="PTHR37984:SF5">
    <property type="entry name" value="PROTEIN NYNRIN-LIKE"/>
    <property type="match status" value="1"/>
</dbReference>
<dbReference type="Gene3D" id="3.10.10.10">
    <property type="entry name" value="HIV Type 1 Reverse Transcriptase, subunit A, domain 1"/>
    <property type="match status" value="1"/>
</dbReference>
<keyword evidence="1" id="KW-0808">Transferase</keyword>
<dbReference type="InterPro" id="IPR043128">
    <property type="entry name" value="Rev_trsase/Diguanyl_cyclase"/>
</dbReference>
<sequence length="2122" mass="240202">MDSEVVLRQEANTISILCESQRLMRKSLDYLLSRKNEEASPAPSTSIAGASDPGVDWQQIAASLTADLVRSPPSAGTVSRRPRFTNSEMENPIRFLDEFQMFCTGVQFSPAEKLRAVIGCLAPGVWEWAEYRKSRWETFEDFRQDFLRRYWSEQVQMKVFLQIGEKTYDPERGTTMSEYFIRRVNQVRGLTLPFPEGFLVASLMKLFSSVVQSSWVAIPERERTIDRAVEFLDQQSRIFPPTKAQTEPCPQNDPVTTSQTSTSNLTTFAMSQEPLFNPFSIPPPNLTLELQEDVNQECLRPTVTGKVPMLPSTFPTVAFILEGSEPMAPVSCDDQWIPSSMHLSPRAADALPDGVETIPRPRSRRARNQNTSRTHVHLVAEQRKIGETRRDVFYILPENFFDCIADIAESKTRAIAFPFPIASPELRESAHQLTLNHLDYIIKMPNLEYTESNPKCGYRKIHSCNTCPYVTKSLFYMVNHAKSHRLPLESFSCESNSLEKYYCKDCNFEADLVDQMKNMLASGVIESWTSEYASPVVIGKKKNDQPRFCVDYRRLNAATRDEADPRGPANVPTLNTSSSCSKGSKSTACDAFRKNVTSTSEKSSTWGTSFPLKVHRFAEIAHPLTDVLSAKKPWRWGPTEEEAFRSVKEVLVQALMLHGRIPQEDGGKRIMISYSNARCNPTEMRYYSNEQECLAVVWAIRRYRHYIDDKLLLFQTDHKTTKNKRTKLLRRALELQSYQFTIEHCSEKENQLPNVLYRNPNAIESHAVAEEVRRFQERRAAKSPGFATGTPRRTASFSRAPRGSSSCLPTDTDEYCSRTMTRRSPTTPELRRRRVSGGTCVTVSSVHSTSVGPKPVAPQKPRHPKEVIACHLMRWVEGFAIPTSTTSEIVRFLEEEVFTRQGYPGVISVRRRRNAAMGISPSLLLYGRDLAYPGAWDASGDDELLAPASERIPRDLVMLRVSATTPFLPFNCKWTGPCYVIRRMGRSHAYVSKTGEAKEKHHVDRLRAAPPQDKIHHPPRGGQKKIICPRSAQQRLERISKMFPAMLRRDIWRYERGLVGSLPSLGITTAVACFQTGEKWWVRRQLLNIAVRTRMELNTGALSSSSPGAFVFQQLDEGFHLIPTLENTTRGAALVKFKYKRDFSTMEERKTKNSGVNPPTHRPLAPAKRRVRSASAPAEPAMDTDAILQQQAYIIGKLCENHRRLEGLLNSLLNRRNKEPSPAPFTSMAADIAPTPTTSATLTTGENFQDASDPSGDCQQITASLAADLVRSPPLAGTVSRRLRFTNSVLKNPIRFLDEFQMFCSGVRFTPAEKLLAVICCLDREAREWAEYRKSSWETFEDFRRDFLRHYWSEEVQMTVFQQIGEKPYDPTRGTTMSDYFILRVNQLRGLTLPFPEGFLVASLMKLFPAAVQSSWLATSQRERTIDRAVEFLCQQSRVFPSRQPRTKPRHRNDPVTTSQTPTSRPTISAMSQEPPFNSFSIPPPNFTLELQEDMNQGCLRPTGKVPMLPSTFPTVAFIPEGVEPMEPVSFHHYHDDSVSRYIYSRGRRMLYRMGWRPLQGLGTGGRGIRTPFAPIFNSPPNNEENFNFGTLLDADNIASIGIHLSYVLIQFLVVDYGFMEQHQVCIDTHCRCMYFGTDNRSTVFFKPALPTPRANDPSPITARASPLTERSEKNFCVELWSKVRRLLDAVPVTPLQSRLNAATRDEAAPLPIIQEMLRDLGQAKGAPPMFQRLMNQELFTGHFRNFTMEHVKHLQLVFEGVQIHDLQCAPEKCHLGEREIVYLGHVVSTQSNQLQQLHLRQIQGAATPEDRPSLRSFLGLCNWLQTFEAIACDLMGPYPRTLTGNRFILVVTDPRARRLPWSYDRRQLVPIHVPALDEGLANTNVDDGPIDAPGEPYGAPQPGTQEGAPLPPNWTRTGHECYIHRRLRDEDAAVVIFQPRDLVMLRVSATTPFREFNSKWTGPHQVIPRIGQSHVYVITGEARANTTSIDSVLRLHKIKNHHARGEEHKKIISPSGAQQLRTDRDWNLGFPNRPDAQQTMFQGGECLASLRVEAIVARKQDARHRELETMRQKKRPTLPPVSLTGAILGEGDAEVANILKFSNGQVVQLEMGAWESGPESD</sequence>
<protein>
    <recommendedName>
        <fullName evidence="8">G-patch domain-containing protein</fullName>
    </recommendedName>
</protein>
<evidence type="ECO:0000256" key="7">
    <source>
        <dbReference type="SAM" id="MobiDB-lite"/>
    </source>
</evidence>
<proteinExistence type="predicted"/>
<name>A0A8J6HAX0_TENMO</name>